<reference evidence="9" key="1">
    <citation type="journal article" date="2012" name="Genome Biol. Evol.">
        <title>Evolution of linear mitochondrial genomes in medusozoan cnidarians.</title>
        <authorList>
            <person name="Kayal E."/>
            <person name="Bentlage B."/>
            <person name="Collins A.G."/>
            <person name="Kayal M."/>
            <person name="Pirro S."/>
            <person name="Lavrov D.V."/>
        </authorList>
    </citation>
    <scope>NUCLEOTIDE SEQUENCE</scope>
</reference>
<evidence type="ECO:0000256" key="1">
    <source>
        <dbReference type="ARBA" id="ARBA00004325"/>
    </source>
</evidence>
<evidence type="ECO:0000256" key="7">
    <source>
        <dbReference type="SAM" id="Phobius"/>
    </source>
</evidence>
<feature type="domain" description="ATP synthase YMF19-like N-terminal" evidence="8">
    <location>
        <begin position="2"/>
        <end position="58"/>
    </location>
</feature>
<evidence type="ECO:0000256" key="3">
    <source>
        <dbReference type="ARBA" id="ARBA00022989"/>
    </source>
</evidence>
<dbReference type="GO" id="GO:0006754">
    <property type="term" value="P:ATP biosynthetic process"/>
    <property type="evidence" value="ECO:0007669"/>
    <property type="project" value="UniProtKB-KW"/>
</dbReference>
<name>G9ISI8_LINUG</name>
<dbReference type="InterPro" id="IPR003319">
    <property type="entry name" value="YMF19-like_N"/>
</dbReference>
<keyword evidence="5 7" id="KW-0472">Membrane</keyword>
<comment type="subcellular location">
    <subcellularLocation>
        <location evidence="1">Mitochondrion membrane</location>
    </subcellularLocation>
</comment>
<keyword evidence="3 7" id="KW-1133">Transmembrane helix</keyword>
<dbReference type="Pfam" id="PF02326">
    <property type="entry name" value="YMF19"/>
    <property type="match status" value="1"/>
</dbReference>
<keyword evidence="9" id="KW-0378">Hydrolase</keyword>
<keyword evidence="4 9" id="KW-0496">Mitochondrion</keyword>
<dbReference type="AlphaFoldDB" id="G9ISI8"/>
<dbReference type="GO" id="GO:0031966">
    <property type="term" value="C:mitochondrial membrane"/>
    <property type="evidence" value="ECO:0007669"/>
    <property type="project" value="UniProtKB-SubCell"/>
</dbReference>
<accession>G9ISI8</accession>
<geneLocation type="mitochondrion" evidence="9"/>
<evidence type="ECO:0000259" key="8">
    <source>
        <dbReference type="Pfam" id="PF02326"/>
    </source>
</evidence>
<protein>
    <submittedName>
        <fullName evidence="9">ATP synthase F0 subunit 8</fullName>
        <ecNumber evidence="9">3.6.3.14</ecNumber>
    </submittedName>
</protein>
<dbReference type="EC" id="3.6.3.14" evidence="9"/>
<evidence type="ECO:0000256" key="5">
    <source>
        <dbReference type="ARBA" id="ARBA00023136"/>
    </source>
</evidence>
<keyword evidence="6" id="KW-0066">ATP synthesis</keyword>
<keyword evidence="2 7" id="KW-0812">Transmembrane</keyword>
<evidence type="ECO:0000256" key="6">
    <source>
        <dbReference type="ARBA" id="ARBA00023310"/>
    </source>
</evidence>
<gene>
    <name evidence="9" type="primary">atp8</name>
</gene>
<dbReference type="GO" id="GO:0016787">
    <property type="term" value="F:hydrolase activity"/>
    <property type="evidence" value="ECO:0007669"/>
    <property type="project" value="UniProtKB-KW"/>
</dbReference>
<evidence type="ECO:0000256" key="2">
    <source>
        <dbReference type="ARBA" id="ARBA00022692"/>
    </source>
</evidence>
<sequence>MPQLDVVTYLSQFVSLISILGVIYVFVVTLLLPTYKRGESVRKNLEFSGERTHFKRLDESSNPYLILISKIVK</sequence>
<feature type="transmembrane region" description="Helical" evidence="7">
    <location>
        <begin position="12"/>
        <end position="33"/>
    </location>
</feature>
<evidence type="ECO:0000256" key="4">
    <source>
        <dbReference type="ARBA" id="ARBA00023128"/>
    </source>
</evidence>
<dbReference type="EMBL" id="JN700939">
    <property type="protein sequence ID" value="AET13192.1"/>
    <property type="molecule type" value="Genomic_DNA"/>
</dbReference>
<proteinExistence type="predicted"/>
<evidence type="ECO:0000313" key="9">
    <source>
        <dbReference type="EMBL" id="AET13192.1"/>
    </source>
</evidence>
<organism evidence="9">
    <name type="scientific">Linuche unguiculata</name>
    <name type="common">Thimble jellyfish</name>
    <dbReference type="NCBI Taxonomy" id="880233"/>
    <lineage>
        <taxon>Eukaryota</taxon>
        <taxon>Metazoa</taxon>
        <taxon>Cnidaria</taxon>
        <taxon>Scyphozoa</taxon>
        <taxon>Coronatae</taxon>
        <taxon>Linuchidae</taxon>
        <taxon>Linuche</taxon>
    </lineage>
</organism>